<dbReference type="EMBL" id="QPJK01000002">
    <property type="protein sequence ID" value="RCW74077.1"/>
    <property type="molecule type" value="Genomic_DNA"/>
</dbReference>
<evidence type="ECO:0000256" key="1">
    <source>
        <dbReference type="SAM" id="Phobius"/>
    </source>
</evidence>
<sequence>MSSLSIELSHRPANPLIIERPDLQSGNQRAVFGLLTAVFWLLWVVLWLPLITVFGWAFFGYQFKFHVIDMQGYAGFLGVLGVYALVIVLLGGSLLAWAKYNHLRFRGVDRRKGFEPPTPADLAAIHGRLPEEVAQWQQMNIVTVHHDSEGRIARVE</sequence>
<protein>
    <submittedName>
        <fullName evidence="2">Biofilm PGA synthesis protein PgaD</fullName>
    </submittedName>
</protein>
<accession>A0A368Y5G3</accession>
<feature type="transmembrane region" description="Helical" evidence="1">
    <location>
        <begin position="30"/>
        <end position="61"/>
    </location>
</feature>
<evidence type="ECO:0000313" key="3">
    <source>
        <dbReference type="Proteomes" id="UP000252884"/>
    </source>
</evidence>
<keyword evidence="1" id="KW-1133">Transmembrane helix</keyword>
<dbReference type="Pfam" id="PF13994">
    <property type="entry name" value="PgaD"/>
    <property type="match status" value="1"/>
</dbReference>
<dbReference type="Proteomes" id="UP000252884">
    <property type="component" value="Unassembled WGS sequence"/>
</dbReference>
<dbReference type="OrthoDB" id="5782986at2"/>
<name>A0A368Y5G3_9BURK</name>
<dbReference type="NCBIfam" id="TIGR03940">
    <property type="entry name" value="PGA_PgaD"/>
    <property type="match status" value="1"/>
</dbReference>
<feature type="transmembrane region" description="Helical" evidence="1">
    <location>
        <begin position="73"/>
        <end position="97"/>
    </location>
</feature>
<reference evidence="2 3" key="1">
    <citation type="submission" date="2018-07" db="EMBL/GenBank/DDBJ databases">
        <title>Genomic Encyclopedia of Type Strains, Phase IV (KMG-IV): sequencing the most valuable type-strain genomes for metagenomic binning, comparative biology and taxonomic classification.</title>
        <authorList>
            <person name="Goeker M."/>
        </authorList>
    </citation>
    <scope>NUCLEOTIDE SEQUENCE [LARGE SCALE GENOMIC DNA]</scope>
    <source>
        <strain evidence="2 3">DSM 21634</strain>
    </source>
</reference>
<dbReference type="GO" id="GO:0043709">
    <property type="term" value="P:cell adhesion involved in single-species biofilm formation"/>
    <property type="evidence" value="ECO:0007669"/>
    <property type="project" value="InterPro"/>
</dbReference>
<dbReference type="RefSeq" id="WP_114467217.1">
    <property type="nucleotide sequence ID" value="NZ_QPJK01000002.1"/>
</dbReference>
<keyword evidence="3" id="KW-1185">Reference proteome</keyword>
<keyword evidence="1" id="KW-0472">Membrane</keyword>
<comment type="caution">
    <text evidence="2">The sequence shown here is derived from an EMBL/GenBank/DDBJ whole genome shotgun (WGS) entry which is preliminary data.</text>
</comment>
<keyword evidence="1" id="KW-0812">Transmembrane</keyword>
<proteinExistence type="predicted"/>
<gene>
    <name evidence="2" type="ORF">DES41_102397</name>
</gene>
<organism evidence="2 3">
    <name type="scientific">Pseudorhodoferax soli</name>
    <dbReference type="NCBI Taxonomy" id="545864"/>
    <lineage>
        <taxon>Bacteria</taxon>
        <taxon>Pseudomonadati</taxon>
        <taxon>Pseudomonadota</taxon>
        <taxon>Betaproteobacteria</taxon>
        <taxon>Burkholderiales</taxon>
        <taxon>Comamonadaceae</taxon>
    </lineage>
</organism>
<dbReference type="InterPro" id="IPR023829">
    <property type="entry name" value="PGA_PgaD"/>
</dbReference>
<dbReference type="AlphaFoldDB" id="A0A368Y5G3"/>
<evidence type="ECO:0000313" key="2">
    <source>
        <dbReference type="EMBL" id="RCW74077.1"/>
    </source>
</evidence>